<evidence type="ECO:0000256" key="1">
    <source>
        <dbReference type="SAM" id="MobiDB-lite"/>
    </source>
</evidence>
<dbReference type="EMBL" id="JAMYZR010000009">
    <property type="protein sequence ID" value="MCP1245989.1"/>
    <property type="molecule type" value="Genomic_DNA"/>
</dbReference>
<reference evidence="2 3" key="1">
    <citation type="submission" date="2022-06" db="EMBL/GenBank/DDBJ databases">
        <title>Acetobacer genomes from food samples.</title>
        <authorList>
            <person name="Sombolestani A."/>
        </authorList>
    </citation>
    <scope>NUCLEOTIDE SEQUENCE [LARGE SCALE GENOMIC DNA]</scope>
    <source>
        <strain evidence="2 3">R-83281</strain>
    </source>
</reference>
<comment type="caution">
    <text evidence="2">The sequence shown here is derived from an EMBL/GenBank/DDBJ whole genome shotgun (WGS) entry which is preliminary data.</text>
</comment>
<sequence length="65" mass="7802">MARKEPRHRCKQYEEKNPMAAFWRQTAASYDYQSDHRSHTPGQRIWAKEHARECRQKAQQAEQSA</sequence>
<accession>A0ABT1ERI6</accession>
<protein>
    <submittedName>
        <fullName evidence="2">Uncharacterized protein</fullName>
    </submittedName>
</protein>
<dbReference type="RefSeq" id="WP_253550224.1">
    <property type="nucleotide sequence ID" value="NZ_JAMYZR010000009.1"/>
</dbReference>
<name>A0ABT1ERI6_9PROT</name>
<proteinExistence type="predicted"/>
<feature type="compositionally biased region" description="Basic and acidic residues" evidence="1">
    <location>
        <begin position="46"/>
        <end position="56"/>
    </location>
</feature>
<gene>
    <name evidence="2" type="ORF">NKW54_08555</name>
</gene>
<dbReference type="Proteomes" id="UP001523543">
    <property type="component" value="Unassembled WGS sequence"/>
</dbReference>
<feature type="region of interest" description="Disordered" evidence="1">
    <location>
        <begin position="33"/>
        <end position="65"/>
    </location>
</feature>
<evidence type="ECO:0000313" key="3">
    <source>
        <dbReference type="Proteomes" id="UP001523543"/>
    </source>
</evidence>
<organism evidence="2 3">
    <name type="scientific">Acetobacter cerevisiae</name>
    <dbReference type="NCBI Taxonomy" id="178900"/>
    <lineage>
        <taxon>Bacteria</taxon>
        <taxon>Pseudomonadati</taxon>
        <taxon>Pseudomonadota</taxon>
        <taxon>Alphaproteobacteria</taxon>
        <taxon>Acetobacterales</taxon>
        <taxon>Acetobacteraceae</taxon>
        <taxon>Acetobacter</taxon>
    </lineage>
</organism>
<keyword evidence="3" id="KW-1185">Reference proteome</keyword>
<evidence type="ECO:0000313" key="2">
    <source>
        <dbReference type="EMBL" id="MCP1245989.1"/>
    </source>
</evidence>